<comment type="caution">
    <text evidence="1">The sequence shown here is derived from an EMBL/GenBank/DDBJ whole genome shotgun (WGS) entry which is preliminary data.</text>
</comment>
<protein>
    <submittedName>
        <fullName evidence="1">Uncharacterized protein</fullName>
    </submittedName>
</protein>
<reference evidence="1 2" key="1">
    <citation type="submission" date="2019-06" db="EMBL/GenBank/DDBJ databases">
        <title>Draft genomes of female and male turbot (Scophthalmus maximus).</title>
        <authorList>
            <person name="Xu H."/>
            <person name="Xu X.-W."/>
            <person name="Shao C."/>
            <person name="Chen S."/>
        </authorList>
    </citation>
    <scope>NUCLEOTIDE SEQUENCE [LARGE SCALE GENOMIC DNA]</scope>
    <source>
        <strain evidence="1">Ysfricsl-2016a</strain>
        <tissue evidence="1">Blood</tissue>
    </source>
</reference>
<evidence type="ECO:0000313" key="2">
    <source>
        <dbReference type="Proteomes" id="UP000438429"/>
    </source>
</evidence>
<evidence type="ECO:0000313" key="1">
    <source>
        <dbReference type="EMBL" id="KAF0042156.1"/>
    </source>
</evidence>
<dbReference type="EMBL" id="VEVO01000005">
    <property type="protein sequence ID" value="KAF0042156.1"/>
    <property type="molecule type" value="Genomic_DNA"/>
</dbReference>
<proteinExistence type="predicted"/>
<dbReference type="AlphaFoldDB" id="A0A6A4T3S8"/>
<organism evidence="1 2">
    <name type="scientific">Scophthalmus maximus</name>
    <name type="common">Turbot</name>
    <name type="synonym">Psetta maxima</name>
    <dbReference type="NCBI Taxonomy" id="52904"/>
    <lineage>
        <taxon>Eukaryota</taxon>
        <taxon>Metazoa</taxon>
        <taxon>Chordata</taxon>
        <taxon>Craniata</taxon>
        <taxon>Vertebrata</taxon>
        <taxon>Euteleostomi</taxon>
        <taxon>Actinopterygii</taxon>
        <taxon>Neopterygii</taxon>
        <taxon>Teleostei</taxon>
        <taxon>Neoteleostei</taxon>
        <taxon>Acanthomorphata</taxon>
        <taxon>Carangaria</taxon>
        <taxon>Pleuronectiformes</taxon>
        <taxon>Pleuronectoidei</taxon>
        <taxon>Scophthalmidae</taxon>
        <taxon>Scophthalmus</taxon>
    </lineage>
</organism>
<dbReference type="Proteomes" id="UP000438429">
    <property type="component" value="Unassembled WGS sequence"/>
</dbReference>
<accession>A0A6A4T3S8</accession>
<gene>
    <name evidence="1" type="ORF">F2P81_005688</name>
</gene>
<sequence length="94" mass="10546">MASESSDSNMDREMILADFQVRFVSGGDSPVRRSGLSPRRCQQQHEVTAVVNVNSGTNPDPENQLLAPFSYIDDSQLRQLQSADQLFIQHVSMY</sequence>
<name>A0A6A4T3S8_SCOMX</name>